<dbReference type="Pfam" id="PF00078">
    <property type="entry name" value="RVT_1"/>
    <property type="match status" value="1"/>
</dbReference>
<feature type="domain" description="Reverse transcriptase" evidence="2">
    <location>
        <begin position="865"/>
        <end position="1239"/>
    </location>
</feature>
<dbReference type="Pfam" id="PF03372">
    <property type="entry name" value="Exo_endo_phos"/>
    <property type="match status" value="1"/>
</dbReference>
<keyword evidence="3" id="KW-0548">Nucleotidyltransferase</keyword>
<gene>
    <name evidence="3" type="ORF">CTI12_AA166180</name>
</gene>
<dbReference type="InterPro" id="IPR000477">
    <property type="entry name" value="RT_dom"/>
</dbReference>
<evidence type="ECO:0000313" key="4">
    <source>
        <dbReference type="Proteomes" id="UP000245207"/>
    </source>
</evidence>
<dbReference type="GO" id="GO:0003964">
    <property type="term" value="F:RNA-directed DNA polymerase activity"/>
    <property type="evidence" value="ECO:0007669"/>
    <property type="project" value="UniProtKB-KW"/>
</dbReference>
<dbReference type="PANTHER" id="PTHR33116">
    <property type="entry name" value="REVERSE TRANSCRIPTASE ZINC-BINDING DOMAIN-CONTAINING PROTEIN-RELATED-RELATED"/>
    <property type="match status" value="1"/>
</dbReference>
<feature type="compositionally biased region" description="Basic and acidic residues" evidence="1">
    <location>
        <begin position="349"/>
        <end position="372"/>
    </location>
</feature>
<dbReference type="PANTHER" id="PTHR33116:SF84">
    <property type="entry name" value="RNA-DIRECTED DNA POLYMERASE"/>
    <property type="match status" value="1"/>
</dbReference>
<dbReference type="Proteomes" id="UP000245207">
    <property type="component" value="Unassembled WGS sequence"/>
</dbReference>
<reference evidence="3 4" key="1">
    <citation type="journal article" date="2018" name="Mol. Plant">
        <title>The genome of Artemisia annua provides insight into the evolution of Asteraceae family and artemisinin biosynthesis.</title>
        <authorList>
            <person name="Shen Q."/>
            <person name="Zhang L."/>
            <person name="Liao Z."/>
            <person name="Wang S."/>
            <person name="Yan T."/>
            <person name="Shi P."/>
            <person name="Liu M."/>
            <person name="Fu X."/>
            <person name="Pan Q."/>
            <person name="Wang Y."/>
            <person name="Lv Z."/>
            <person name="Lu X."/>
            <person name="Zhang F."/>
            <person name="Jiang W."/>
            <person name="Ma Y."/>
            <person name="Chen M."/>
            <person name="Hao X."/>
            <person name="Li L."/>
            <person name="Tang Y."/>
            <person name="Lv G."/>
            <person name="Zhou Y."/>
            <person name="Sun X."/>
            <person name="Brodelius P.E."/>
            <person name="Rose J.K.C."/>
            <person name="Tang K."/>
        </authorList>
    </citation>
    <scope>NUCLEOTIDE SEQUENCE [LARGE SCALE GENOMIC DNA]</scope>
    <source>
        <strain evidence="4">cv. Huhao1</strain>
        <tissue evidence="3">Leaf</tissue>
    </source>
</reference>
<sequence length="1641" mass="189417">MSSNRQGPKRNVRAPRRYENADVNNGKKTVKNNNQSNHGAGKEAEGMKANLEVMSQEHVESEEIRSAGKVNKDENVQMESEEIRSAEKVNKDESVQMDVVSNSQNTDCVQNNAQTVTDVDNNKENNVNTNVETQNPYVNVVLKNEARIDNHLIYIAPKISEEGIETVQFDVEIVQKGSIKWQTTLCGYFVGQNMSFNELRYHIRRMWGKFGFRELIVNESGVNLFKFKDIEGMSKVEPSKLPVWVKLMSIPMEAWSIRYKCFSKQSRTDYARVLVEFDACKALKTEIKIEYTNKEKVVKGTKQVSVVYDWTPDSCLHCKVFGHSLEKCTKRPRTEEEIKAKVEEEERVKRLNETKANKEAKNRQNKEGEWQQHKRNVQNKRNNYRQEYREKNAGVDKGKNVVREVGVNRNNGNNASAPSGSKASTSAVEETNKSKNQFEVLNSVMEDDNVELRMLKDRMVVDVFWNKKIQPNCNESSNWTQDMIRYFKDQWEIDRLKEKEEASKNQEYVFEGMNGMAQTVADDNVIGLISWNIRSMNKLKKQKEIKRMIVEDSIQVCAILETHVKPHKLQKVCDKTFGSWSWISNVAHSMNGCRILVGWNSNVVNLMVLHSSKQTMFCLIETIPNRVKVYCSFVYAANYGKERKEAWGDIHRAKSVTSGWPWLVMGDFNVTMKTVEHSNGGSVITPDMQDLIDCMNNAELEDLYSTGLFYTWIKSPNNPQNSVLKKLDRAMVNGDFLEAFPNAGVEFMPYLISDHSPVKVSFPQSLEKKIKPFRFANYVANKEEFLTTMADGWNQEIRGCIMYCLVKKMKNLKSSMNKLNWKNGNLFEKLKQCREKLKIAQSDLDNNPHCENLKKCEIEALNEYYNAINDEEELLFQKANVDWMSKGDRNNEYFHKLLKSRRQASRIMSICDDNGNRYEGKMMEEQFVKHFQSFLGASSRSDNEWDFHGAASMVRNVTDKEVKMAMFDIDGNKTPGPDGYTSTFYKEAWPVVRKEVCMAVKEFFRTGKLLGEVNATLLPMVPKNQRWTKGRAIQDNILITQELLKGYDRKSGPRRCCMKIDIAKAYDTVDWKFLEQVLLQFGFHEKLVGWIMVCVTTAKFTVCINGERRGYFSSGRGLRQGDPISPYLFTLVMEVFTLLMAKNTQQNRNFKYHMGCKDIELTHLCFADDLLVVCHGDVESVKVVKESLEEFSKMSGLFPNMAKSIVFFGNVKEDVVRSILQILPFKIGKLPMKYLGVPLITKKLGTKEFFVLPKSTVHDIDKVLKGFLWCKGELQRGKETLWVKWVHAVKLKGDSIWKMQKEYNDSWMWRSILDLRMKVKHNICRVIGNGEKTNVWYDSWSKLGILSEFITTRSIYNARVNEKMTVNEVINNGQWRWPNEWGEQYPMLANLNVPNLNPQKQDVSMWKCIDGSLTEFSSRRAWEIIRQQNAKVKCFKVVWFSQCNPRMAFILWMVVKGRLQTQDRVMRWNNDQNMKCPLCKIVNDSHSHLFFECVYSKSIWEELKEKMENNEISNSWDTLIEQYAMGTCNNTIGSVLKRIGLATVVYHIWKERNARLFTGAVIDRESLLKIIEGKGVWISNVLSLGVPGVATNGGSLLCPIQPSTQTHKVGFQRHMVECQPDDAHLLAFYGGVLGRANGWEM</sequence>
<keyword evidence="4" id="KW-1185">Reference proteome</keyword>
<feature type="region of interest" description="Disordered" evidence="1">
    <location>
        <begin position="349"/>
        <end position="432"/>
    </location>
</feature>
<feature type="compositionally biased region" description="Basic and acidic residues" evidence="1">
    <location>
        <begin position="384"/>
        <end position="402"/>
    </location>
</feature>
<keyword evidence="3" id="KW-0808">Transferase</keyword>
<feature type="compositionally biased region" description="Low complexity" evidence="1">
    <location>
        <begin position="403"/>
        <end position="424"/>
    </location>
</feature>
<evidence type="ECO:0000256" key="1">
    <source>
        <dbReference type="SAM" id="MobiDB-lite"/>
    </source>
</evidence>
<dbReference type="InterPro" id="IPR036691">
    <property type="entry name" value="Endo/exonu/phosph_ase_sf"/>
</dbReference>
<feature type="compositionally biased region" description="Low complexity" evidence="1">
    <location>
        <begin position="23"/>
        <end position="34"/>
    </location>
</feature>
<proteinExistence type="predicted"/>
<dbReference type="SUPFAM" id="SSF56672">
    <property type="entry name" value="DNA/RNA polymerases"/>
    <property type="match status" value="1"/>
</dbReference>
<feature type="region of interest" description="Disordered" evidence="1">
    <location>
        <begin position="1"/>
        <end position="48"/>
    </location>
</feature>
<dbReference type="Gene3D" id="3.60.10.10">
    <property type="entry name" value="Endonuclease/exonuclease/phosphatase"/>
    <property type="match status" value="1"/>
</dbReference>
<dbReference type="SUPFAM" id="SSF56219">
    <property type="entry name" value="DNase I-like"/>
    <property type="match status" value="1"/>
</dbReference>
<dbReference type="Pfam" id="PF13966">
    <property type="entry name" value="zf-RVT"/>
    <property type="match status" value="1"/>
</dbReference>
<dbReference type="PROSITE" id="PS50878">
    <property type="entry name" value="RT_POL"/>
    <property type="match status" value="1"/>
</dbReference>
<dbReference type="OrthoDB" id="1938625at2759"/>
<dbReference type="InterPro" id="IPR005135">
    <property type="entry name" value="Endo/exonuclease/phosphatase"/>
</dbReference>
<dbReference type="InterPro" id="IPR026960">
    <property type="entry name" value="RVT-Znf"/>
</dbReference>
<comment type="caution">
    <text evidence="3">The sequence shown here is derived from an EMBL/GenBank/DDBJ whole genome shotgun (WGS) entry which is preliminary data.</text>
</comment>
<evidence type="ECO:0000313" key="3">
    <source>
        <dbReference type="EMBL" id="PWA81906.1"/>
    </source>
</evidence>
<protein>
    <submittedName>
        <fullName evidence="3">RNA-directed DNA polymerase, eukaryota, Reverse transcriptase zinc-binding domain protein</fullName>
    </submittedName>
</protein>
<dbReference type="CDD" id="cd01650">
    <property type="entry name" value="RT_nLTR_like"/>
    <property type="match status" value="1"/>
</dbReference>
<accession>A0A2U1P827</accession>
<name>A0A2U1P827_ARTAN</name>
<dbReference type="STRING" id="35608.A0A2U1P827"/>
<dbReference type="EMBL" id="PKPP01001535">
    <property type="protein sequence ID" value="PWA81906.1"/>
    <property type="molecule type" value="Genomic_DNA"/>
</dbReference>
<organism evidence="3 4">
    <name type="scientific">Artemisia annua</name>
    <name type="common">Sweet wormwood</name>
    <dbReference type="NCBI Taxonomy" id="35608"/>
    <lineage>
        <taxon>Eukaryota</taxon>
        <taxon>Viridiplantae</taxon>
        <taxon>Streptophyta</taxon>
        <taxon>Embryophyta</taxon>
        <taxon>Tracheophyta</taxon>
        <taxon>Spermatophyta</taxon>
        <taxon>Magnoliopsida</taxon>
        <taxon>eudicotyledons</taxon>
        <taxon>Gunneridae</taxon>
        <taxon>Pentapetalae</taxon>
        <taxon>asterids</taxon>
        <taxon>campanulids</taxon>
        <taxon>Asterales</taxon>
        <taxon>Asteraceae</taxon>
        <taxon>Asteroideae</taxon>
        <taxon>Anthemideae</taxon>
        <taxon>Artemisiinae</taxon>
        <taxon>Artemisia</taxon>
    </lineage>
</organism>
<evidence type="ECO:0000259" key="2">
    <source>
        <dbReference type="PROSITE" id="PS50878"/>
    </source>
</evidence>
<dbReference type="InterPro" id="IPR043502">
    <property type="entry name" value="DNA/RNA_pol_sf"/>
</dbReference>
<keyword evidence="3" id="KW-0695">RNA-directed DNA polymerase</keyword>